<dbReference type="PANTHER" id="PTHR23355">
    <property type="entry name" value="RIBONUCLEASE"/>
    <property type="match status" value="1"/>
</dbReference>
<dbReference type="InterPro" id="IPR012340">
    <property type="entry name" value="NA-bd_OB-fold"/>
</dbReference>
<dbReference type="Gene3D" id="3.40.50.1010">
    <property type="entry name" value="5'-nuclease"/>
    <property type="match status" value="1"/>
</dbReference>
<dbReference type="Gene3D" id="2.40.50.690">
    <property type="match status" value="1"/>
</dbReference>
<gene>
    <name evidence="3" type="ORF">RF11_04485</name>
</gene>
<dbReference type="GO" id="GO:0003723">
    <property type="term" value="F:RNA binding"/>
    <property type="evidence" value="ECO:0007669"/>
    <property type="project" value="InterPro"/>
</dbReference>
<dbReference type="InterPro" id="IPR022966">
    <property type="entry name" value="RNase_II/R_CS"/>
</dbReference>
<protein>
    <submittedName>
        <fullName evidence="3">Exosome complex exonuclease RRP44</fullName>
    </submittedName>
</protein>
<evidence type="ECO:0000313" key="4">
    <source>
        <dbReference type="Proteomes" id="UP000031668"/>
    </source>
</evidence>
<sequence>MNRIQHTNLGLYRRLQALNKIPEKSFYVFNNEFHVETFVSRSSGESDKDWEIRLFNTALTWYTNHIVQNFTNISVLALYETEPEVLNGVSATTIFDYVKSLILYDELVDLLVFGDVKNAAALSCLESHVSYPEYVSSIHINLGIKTGKYQVGIYYQNPDDYMAGTVVLKTSQLTFTVLGILNINRAFTGDLVAIEKVSSIPNMDIRVRIDEGCDFEIFNLPETEKVGFDEKYCKIVGVVRRNWKQYCGVLLRETSLDDYYLFRPIDRRVPLILFESKRKGLIENKRICISVDNWAANHRYPRGHLVRILGDVNDLNTESESILFERRVPFSKFSQSVLDCLPVASGNANMMNRPECDVEKVLVNQPDRLDLRHLNICSIDPPGCTDIDDALHIRVLASDKGYEEYEVGIHIADVTHYVVPGTAIDKEAYRRGTTVYLVNRRVDMLPELLSSNLCSLRPNEDRLAFSVLCYMDSKGNFLDKSTVFAKSVIRSRRAFTYSEAQALIDESTDQSESSLMLRKLLGLTKILRETRLKKGALSLDSPELRYELESETNDPVTLNIKESLGTNRLVEECMLLANILVAKKIYSVFPTLALLRSHSAPDQSKLNELYSVINRRFGNQDSNPRTLAEFLDNYVRKDDGTGSVVRYLSIFCLKQAIYICSGHHSYESFYHFGLAEEIYTHFTSPIRRYPDIMVHRLLYSSISDSESHLHMAYNPSIIEQMCEHLNRCHVSAQLAGRESVKLFLYTFLKNRKNVLEPMTAFVTKVLYNALSVYVPVYHHFGYIRFDPDFCKREEIIVDVIGGLIEDKKNKSKLRILDSVMVTISVNPDAFCFDGIKIELLFPTIHGISK</sequence>
<dbReference type="InterPro" id="IPR041505">
    <property type="entry name" value="Dis3_CSD2"/>
</dbReference>
<dbReference type="Pfam" id="PF00773">
    <property type="entry name" value="RNB"/>
    <property type="match status" value="1"/>
</dbReference>
<evidence type="ECO:0000256" key="1">
    <source>
        <dbReference type="RuleBase" id="RU003901"/>
    </source>
</evidence>
<keyword evidence="3" id="KW-0378">Hydrolase</keyword>
<dbReference type="InterPro" id="IPR050180">
    <property type="entry name" value="RNR_Ribonuclease"/>
</dbReference>
<dbReference type="Gene3D" id="2.40.50.700">
    <property type="match status" value="1"/>
</dbReference>
<dbReference type="InterPro" id="IPR001900">
    <property type="entry name" value="RNase_II/R"/>
</dbReference>
<dbReference type="Pfam" id="PF17849">
    <property type="entry name" value="OB_Dis3"/>
    <property type="match status" value="1"/>
</dbReference>
<dbReference type="PANTHER" id="PTHR23355:SF9">
    <property type="entry name" value="DIS3-LIKE EXONUCLEASE 2"/>
    <property type="match status" value="1"/>
</dbReference>
<reference evidence="3 4" key="1">
    <citation type="journal article" date="2014" name="Genome Biol. Evol.">
        <title>The genome of the myxosporean Thelohanellus kitauei shows adaptations to nutrient acquisition within its fish host.</title>
        <authorList>
            <person name="Yang Y."/>
            <person name="Xiong J."/>
            <person name="Zhou Z."/>
            <person name="Huo F."/>
            <person name="Miao W."/>
            <person name="Ran C."/>
            <person name="Liu Y."/>
            <person name="Zhang J."/>
            <person name="Feng J."/>
            <person name="Wang M."/>
            <person name="Wang M."/>
            <person name="Wang L."/>
            <person name="Yao B."/>
        </authorList>
    </citation>
    <scope>NUCLEOTIDE SEQUENCE [LARGE SCALE GENOMIC DNA]</scope>
    <source>
        <strain evidence="3">Wuqing</strain>
    </source>
</reference>
<organism evidence="3 4">
    <name type="scientific">Thelohanellus kitauei</name>
    <name type="common">Myxosporean</name>
    <dbReference type="NCBI Taxonomy" id="669202"/>
    <lineage>
        <taxon>Eukaryota</taxon>
        <taxon>Metazoa</taxon>
        <taxon>Cnidaria</taxon>
        <taxon>Myxozoa</taxon>
        <taxon>Myxosporea</taxon>
        <taxon>Bivalvulida</taxon>
        <taxon>Platysporina</taxon>
        <taxon>Myxobolidae</taxon>
        <taxon>Thelohanellus</taxon>
    </lineage>
</organism>
<dbReference type="AlphaFoldDB" id="A0A0C2MRT0"/>
<feature type="domain" description="RNB" evidence="2">
    <location>
        <begin position="368"/>
        <end position="704"/>
    </location>
</feature>
<dbReference type="Proteomes" id="UP000031668">
    <property type="component" value="Unassembled WGS sequence"/>
</dbReference>
<dbReference type="EMBL" id="JWZT01004260">
    <property type="protein sequence ID" value="KII64447.1"/>
    <property type="molecule type" value="Genomic_DNA"/>
</dbReference>
<dbReference type="GO" id="GO:0006402">
    <property type="term" value="P:mRNA catabolic process"/>
    <property type="evidence" value="ECO:0007669"/>
    <property type="project" value="TreeGrafter"/>
</dbReference>
<keyword evidence="3" id="KW-0269">Exonuclease</keyword>
<dbReference type="OMA" id="NKRICIS"/>
<comment type="similarity">
    <text evidence="1">Belongs to the RNR ribonuclease family.</text>
</comment>
<accession>A0A0C2MRT0</accession>
<keyword evidence="3" id="KW-0540">Nuclease</keyword>
<dbReference type="SUPFAM" id="SSF50249">
    <property type="entry name" value="Nucleic acid-binding proteins"/>
    <property type="match status" value="2"/>
</dbReference>
<dbReference type="GO" id="GO:0000175">
    <property type="term" value="F:3'-5'-RNA exonuclease activity"/>
    <property type="evidence" value="ECO:0007669"/>
    <property type="project" value="TreeGrafter"/>
</dbReference>
<comment type="caution">
    <text evidence="3">The sequence shown here is derived from an EMBL/GenBank/DDBJ whole genome shotgun (WGS) entry which is preliminary data.</text>
</comment>
<proteinExistence type="inferred from homology"/>
<dbReference type="SMART" id="SM00955">
    <property type="entry name" value="RNB"/>
    <property type="match status" value="1"/>
</dbReference>
<dbReference type="PROSITE" id="PS01175">
    <property type="entry name" value="RIBONUCLEASE_II"/>
    <property type="match status" value="1"/>
</dbReference>
<name>A0A0C2MRT0_THEKT</name>
<dbReference type="OrthoDB" id="372421at2759"/>
<keyword evidence="4" id="KW-1185">Reference proteome</keyword>
<evidence type="ECO:0000259" key="2">
    <source>
        <dbReference type="SMART" id="SM00955"/>
    </source>
</evidence>
<evidence type="ECO:0000313" key="3">
    <source>
        <dbReference type="EMBL" id="KII64447.1"/>
    </source>
</evidence>